<dbReference type="Gene3D" id="3.30.230.10">
    <property type="match status" value="1"/>
</dbReference>
<dbReference type="Pfam" id="PF05362">
    <property type="entry name" value="Lon_C"/>
    <property type="match status" value="1"/>
</dbReference>
<reference evidence="3" key="1">
    <citation type="submission" date="2020-05" db="EMBL/GenBank/DDBJ databases">
        <authorList>
            <person name="Chiriac C."/>
            <person name="Salcher M."/>
            <person name="Ghai R."/>
            <person name="Kavagutti S V."/>
        </authorList>
    </citation>
    <scope>NUCLEOTIDE SEQUENCE</scope>
</reference>
<keyword evidence="1" id="KW-0472">Membrane</keyword>
<dbReference type="InterPro" id="IPR036034">
    <property type="entry name" value="PDZ_sf"/>
</dbReference>
<keyword evidence="1" id="KW-1133">Transmembrane helix</keyword>
<dbReference type="InterPro" id="IPR020568">
    <property type="entry name" value="Ribosomal_Su5_D2-typ_SF"/>
</dbReference>
<proteinExistence type="predicted"/>
<dbReference type="Pfam" id="PF13180">
    <property type="entry name" value="PDZ_2"/>
    <property type="match status" value="1"/>
</dbReference>
<dbReference type="InterPro" id="IPR008269">
    <property type="entry name" value="Lon_proteolytic"/>
</dbReference>
<name>A0A6J6LWJ7_9ZZZZ</name>
<dbReference type="GO" id="GO:0004252">
    <property type="term" value="F:serine-type endopeptidase activity"/>
    <property type="evidence" value="ECO:0007669"/>
    <property type="project" value="InterPro"/>
</dbReference>
<accession>A0A6J6LWJ7</accession>
<gene>
    <name evidence="3" type="ORF">UFOPK2342_00148</name>
</gene>
<dbReference type="InterPro" id="IPR014721">
    <property type="entry name" value="Ribsml_uS5_D2-typ_fold_subgr"/>
</dbReference>
<dbReference type="InterPro" id="IPR001478">
    <property type="entry name" value="PDZ"/>
</dbReference>
<organism evidence="3">
    <name type="scientific">freshwater metagenome</name>
    <dbReference type="NCBI Taxonomy" id="449393"/>
    <lineage>
        <taxon>unclassified sequences</taxon>
        <taxon>metagenomes</taxon>
        <taxon>ecological metagenomes</taxon>
    </lineage>
</organism>
<evidence type="ECO:0000313" key="3">
    <source>
        <dbReference type="EMBL" id="CAB4666257.1"/>
    </source>
</evidence>
<dbReference type="SUPFAM" id="SSF50156">
    <property type="entry name" value="PDZ domain-like"/>
    <property type="match status" value="1"/>
</dbReference>
<keyword evidence="1" id="KW-0812">Transmembrane</keyword>
<dbReference type="Gene3D" id="2.30.42.10">
    <property type="match status" value="1"/>
</dbReference>
<dbReference type="PROSITE" id="PS51786">
    <property type="entry name" value="LON_PROTEOLYTIC"/>
    <property type="match status" value="1"/>
</dbReference>
<feature type="transmembrane region" description="Helical" evidence="1">
    <location>
        <begin position="12"/>
        <end position="35"/>
    </location>
</feature>
<evidence type="ECO:0000256" key="1">
    <source>
        <dbReference type="SAM" id="Phobius"/>
    </source>
</evidence>
<dbReference type="GO" id="GO:0004176">
    <property type="term" value="F:ATP-dependent peptidase activity"/>
    <property type="evidence" value="ECO:0007669"/>
    <property type="project" value="InterPro"/>
</dbReference>
<dbReference type="EMBL" id="CAEZXB010000002">
    <property type="protein sequence ID" value="CAB4666257.1"/>
    <property type="molecule type" value="Genomic_DNA"/>
</dbReference>
<protein>
    <submittedName>
        <fullName evidence="3">Unannotated protein</fullName>
    </submittedName>
</protein>
<feature type="domain" description="Lon proteolytic" evidence="2">
    <location>
        <begin position="241"/>
        <end position="340"/>
    </location>
</feature>
<dbReference type="GO" id="GO:0006508">
    <property type="term" value="P:proteolysis"/>
    <property type="evidence" value="ECO:0007669"/>
    <property type="project" value="InterPro"/>
</dbReference>
<dbReference type="AlphaFoldDB" id="A0A6J6LWJ7"/>
<evidence type="ECO:0000259" key="2">
    <source>
        <dbReference type="PROSITE" id="PS51786"/>
    </source>
</evidence>
<sequence length="353" mass="36786">MRNKFGNITSLGLLKSVAALWVVAALFIPLPYVVFSPGPTTDVLSSYKVKKVSTPYIQISGHETFPSDGELRLTTVSVTNPDYSARALYILPAWISKESVVMPRASIYAPTKSSAAVKEEESAAMTSSQQNAMLAALNYLKYPVTTRVEVAGAIAKTSATSLFKRGDVILSVNGVKIVDISTIKAQLVNVKPGQGVEVEYARAGVTQKINVITAAGSGGRALLGVSAGVVPQLPFKIEIAAGEIGGPSAGLLFTLGVVEKLTPGSLAQKRIISGTGTITPDGKVGAIGGIDEKIRGAKRAGATLFLAPLDNCKNITVHETSLTVVGVRDVSAAVKYLENSAAIDAGIDRTCGK</sequence>
<dbReference type="SUPFAM" id="SSF54211">
    <property type="entry name" value="Ribosomal protein S5 domain 2-like"/>
    <property type="match status" value="1"/>
</dbReference>